<dbReference type="Proteomes" id="UP001243364">
    <property type="component" value="Unassembled WGS sequence"/>
</dbReference>
<gene>
    <name evidence="1" type="ORF">QFZ56_003537</name>
</gene>
<name>A0ABU0Q1P4_STRAH</name>
<sequence>MSVLSFRRGAVGVGAAAVLAATGTWVMWPAGVDAGLWAEVRPVIEARVAADSSGGGYGEAVPAWKARWFCRAEALELEEHAGEVRAGVNTLCVEYGVLDQSLVECGAGQHPQVVRLQRDAAADGGYRVVSREEPPDGEGYGRWTRAHFGVLVRSSLHEPMPSAALESAARAHFGLPADASVGYC</sequence>
<reference evidence="1 2" key="1">
    <citation type="submission" date="2023-07" db="EMBL/GenBank/DDBJ databases">
        <title>Comparative genomics of wheat-associated soil bacteria to identify genetic determinants of phenazine resistance.</title>
        <authorList>
            <person name="Mouncey N."/>
        </authorList>
    </citation>
    <scope>NUCLEOTIDE SEQUENCE [LARGE SCALE GENOMIC DNA]</scope>
    <source>
        <strain evidence="1 2">W4I19-2</strain>
    </source>
</reference>
<proteinExistence type="predicted"/>
<dbReference type="EMBL" id="JAUSYA010000001">
    <property type="protein sequence ID" value="MDQ0684574.1"/>
    <property type="molecule type" value="Genomic_DNA"/>
</dbReference>
<dbReference type="RefSeq" id="WP_307043945.1">
    <property type="nucleotide sequence ID" value="NZ_JAUSYA010000001.1"/>
</dbReference>
<comment type="caution">
    <text evidence="1">The sequence shown here is derived from an EMBL/GenBank/DDBJ whole genome shotgun (WGS) entry which is preliminary data.</text>
</comment>
<accession>A0ABU0Q1P4</accession>
<evidence type="ECO:0000313" key="1">
    <source>
        <dbReference type="EMBL" id="MDQ0684574.1"/>
    </source>
</evidence>
<evidence type="ECO:0000313" key="2">
    <source>
        <dbReference type="Proteomes" id="UP001243364"/>
    </source>
</evidence>
<organism evidence="1 2">
    <name type="scientific">Streptomyces achromogenes</name>
    <dbReference type="NCBI Taxonomy" id="67255"/>
    <lineage>
        <taxon>Bacteria</taxon>
        <taxon>Bacillati</taxon>
        <taxon>Actinomycetota</taxon>
        <taxon>Actinomycetes</taxon>
        <taxon>Kitasatosporales</taxon>
        <taxon>Streptomycetaceae</taxon>
        <taxon>Streptomyces</taxon>
    </lineage>
</organism>
<protein>
    <submittedName>
        <fullName evidence="1">Uncharacterized protein</fullName>
    </submittedName>
</protein>
<keyword evidence="2" id="KW-1185">Reference proteome</keyword>